<feature type="domain" description="Complement component 3 CUB" evidence="2">
    <location>
        <begin position="591"/>
        <end position="617"/>
    </location>
</feature>
<proteinExistence type="predicted"/>
<feature type="compositionally biased region" description="Polar residues" evidence="1">
    <location>
        <begin position="859"/>
        <end position="872"/>
    </location>
</feature>
<feature type="compositionally biased region" description="Basic and acidic residues" evidence="1">
    <location>
        <begin position="939"/>
        <end position="949"/>
    </location>
</feature>
<comment type="caution">
    <text evidence="3">The sequence shown here is derived from an EMBL/GenBank/DDBJ whole genome shotgun (WGS) entry which is preliminary data.</text>
</comment>
<feature type="compositionally biased region" description="Polar residues" evidence="1">
    <location>
        <begin position="951"/>
        <end position="963"/>
    </location>
</feature>
<dbReference type="STRING" id="1537102.L1LF57"/>
<accession>L1LF57</accession>
<dbReference type="KEGG" id="beq:BEWA_039130"/>
<feature type="region of interest" description="Disordered" evidence="1">
    <location>
        <begin position="810"/>
        <end position="963"/>
    </location>
</feature>
<dbReference type="InterPro" id="IPR049466">
    <property type="entry name" value="C3_CUB1"/>
</dbReference>
<evidence type="ECO:0000256" key="1">
    <source>
        <dbReference type="SAM" id="MobiDB-lite"/>
    </source>
</evidence>
<feature type="compositionally biased region" description="Acidic residues" evidence="1">
    <location>
        <begin position="909"/>
        <end position="921"/>
    </location>
</feature>
<feature type="compositionally biased region" description="Basic and acidic residues" evidence="1">
    <location>
        <begin position="746"/>
        <end position="762"/>
    </location>
</feature>
<keyword evidence="4" id="KW-1185">Reference proteome</keyword>
<dbReference type="Proteomes" id="UP000031512">
    <property type="component" value="Unassembled WGS sequence"/>
</dbReference>
<dbReference type="RefSeq" id="XP_004833327.1">
    <property type="nucleotide sequence ID" value="XM_004833270.1"/>
</dbReference>
<dbReference type="GeneID" id="15803239"/>
<feature type="region of interest" description="Disordered" evidence="1">
    <location>
        <begin position="729"/>
        <end position="781"/>
    </location>
</feature>
<name>L1LF57_THEEQ</name>
<gene>
    <name evidence="3" type="ORF">BEWA_039130</name>
</gene>
<evidence type="ECO:0000313" key="3">
    <source>
        <dbReference type="EMBL" id="EKX73875.1"/>
    </source>
</evidence>
<organism evidence="3 4">
    <name type="scientific">Theileria equi strain WA</name>
    <dbReference type="NCBI Taxonomy" id="1537102"/>
    <lineage>
        <taxon>Eukaryota</taxon>
        <taxon>Sar</taxon>
        <taxon>Alveolata</taxon>
        <taxon>Apicomplexa</taxon>
        <taxon>Aconoidasida</taxon>
        <taxon>Piroplasmida</taxon>
        <taxon>Theileriidae</taxon>
        <taxon>Theileria</taxon>
    </lineage>
</organism>
<dbReference type="EMBL" id="ACOU01000002">
    <property type="protein sequence ID" value="EKX73875.1"/>
    <property type="molecule type" value="Genomic_DNA"/>
</dbReference>
<evidence type="ECO:0000259" key="2">
    <source>
        <dbReference type="Pfam" id="PF21406"/>
    </source>
</evidence>
<sequence>MNEQKPKDTLSEKLDELLCSYYDNITFDISLKNSEKHAKDETKYCCEHHKSVDVKVSVSSVQIYCNFQPNPNHITAYKHSIYNGNLGGIKFYEDGEKNKRRCVKSNALSFPMSVNSVYVFYCQGKNPLLIYVDSGTPMTRGWYRKSTKGYEHNWTWINRGLDSITRTDLESGISCDKWQKLRKYLGELGCRSFGDCNGNLARLYTVPQDIGQIEASEDETPHKSSGSSDEEDVLVENDYSPSNTILRTAPQRASPPGVIIDIQKDPNGGRLGSDTYNLGVADQKVKLVKSVDPLNSGFFKFMHKPPNGKSFRVAQVKFGNVPVSDIGVNSNDEIEHLAVWYWKGADNMEKPLLAEILKGGKYTYKYAKPGGSTLSWTSLNKYPESNIPLPPEQLETHLDELNCQHNNAVTINLSYKNSKHHAKNGDKKYCCSDNHNNGKRITVQEKEVSCQTHPSSKCIPYFKHDVSAGLQLAGIMYYNEDDNNRDQRNRRRIKPNKFNFPISAPVTVYVFYCNMKNPVLIYVDGGQPGVKGWYKKGSSVGNGNEEWVRTLPGLKDRIPDNFKNCKNDNGFKELADKLTTLGCPGLKECLGQNGVQREEVPAADLSDQVTDTESETKILLQGIPVVNNGVIGTEQPPAVVSDNSASAVEGLSKTVWKTVSGTVGPLIDLGVDVAAKLGPVALNAVGTYAAEKLFENLLDSSTVKAVAPSMPVIDSDREVGAAVLALQSGEEQSLPEGAVPQVTQNDDNHGVKDTTGSYKDEQPSAQELQKPETTGPGGRCVGAQSGEWIRVQANALQFNTADCKGIARILSPPPHIPGPGEVHADSGLADGNSRAKDLDESGTVYGAKAGEDSAGDEQAPSQGSLEENSNFDQGKKADAASGSPDTVVQQDLETLQRAEGPAVGSGLHEEDEDQEYSDEDGAIPAQPTARQGGGGESSEGDKHEDKDPKLASSTPQAALTEETPQAVTGVLGLPVATGLGSWAIFGSTSGTLAGAGATFFGGWKLYNRYKGDPWVRHRYPIEFLKNVPY</sequence>
<evidence type="ECO:0000313" key="4">
    <source>
        <dbReference type="Proteomes" id="UP000031512"/>
    </source>
</evidence>
<dbReference type="Gene3D" id="2.60.120.1540">
    <property type="match status" value="1"/>
</dbReference>
<dbReference type="AlphaFoldDB" id="L1LF57"/>
<reference evidence="3 4" key="1">
    <citation type="journal article" date="2012" name="BMC Genomics">
        <title>Comparative genomic analysis and phylogenetic position of Theileria equi.</title>
        <authorList>
            <person name="Kappmeyer L.S."/>
            <person name="Thiagarajan M."/>
            <person name="Herndon D.R."/>
            <person name="Ramsay J.D."/>
            <person name="Caler E."/>
            <person name="Djikeng A."/>
            <person name="Gillespie J.J."/>
            <person name="Lau A.O."/>
            <person name="Roalson E.H."/>
            <person name="Silva J.C."/>
            <person name="Silva M.G."/>
            <person name="Suarez C.E."/>
            <person name="Ueti M.W."/>
            <person name="Nene V.M."/>
            <person name="Mealey R.H."/>
            <person name="Knowles D.P."/>
            <person name="Brayton K.A."/>
        </authorList>
    </citation>
    <scope>NUCLEOTIDE SEQUENCE [LARGE SCALE GENOMIC DNA]</scope>
    <source>
        <strain evidence="3 4">WA</strain>
    </source>
</reference>
<feature type="compositionally biased region" description="Polar residues" evidence="1">
    <location>
        <begin position="883"/>
        <end position="893"/>
    </location>
</feature>
<protein>
    <recommendedName>
        <fullName evidence="2">Complement component 3 CUB domain-containing protein</fullName>
    </recommendedName>
</protein>
<dbReference type="eggNOG" id="ENOG502RZYA">
    <property type="taxonomic scope" value="Eukaryota"/>
</dbReference>
<dbReference type="Pfam" id="PF21406">
    <property type="entry name" value="C3_CUB1"/>
    <property type="match status" value="1"/>
</dbReference>
<dbReference type="VEuPathDB" id="PiroplasmaDB:BEWA_039130"/>